<dbReference type="AlphaFoldDB" id="A0A6J7LV06"/>
<gene>
    <name evidence="1" type="ORF">UFOPK2982_00030</name>
    <name evidence="2" type="ORF">UFOPK3083_00157</name>
    <name evidence="3" type="ORF">UFOPK3948_00122</name>
</gene>
<accession>A0A6J7LV06</accession>
<evidence type="ECO:0000313" key="1">
    <source>
        <dbReference type="EMBL" id="CAB4782460.1"/>
    </source>
</evidence>
<dbReference type="EMBL" id="CAFAAE010000002">
    <property type="protein sequence ID" value="CAB4782460.1"/>
    <property type="molecule type" value="Genomic_DNA"/>
</dbReference>
<name>A0A6J7LV06_9ZZZZ</name>
<evidence type="ECO:0000313" key="2">
    <source>
        <dbReference type="EMBL" id="CAB4798004.1"/>
    </source>
</evidence>
<organism evidence="3">
    <name type="scientific">freshwater metagenome</name>
    <dbReference type="NCBI Taxonomy" id="449393"/>
    <lineage>
        <taxon>unclassified sequences</taxon>
        <taxon>metagenomes</taxon>
        <taxon>ecological metagenomes</taxon>
    </lineage>
</organism>
<protein>
    <submittedName>
        <fullName evidence="3">Unannotated protein</fullName>
    </submittedName>
</protein>
<evidence type="ECO:0000313" key="3">
    <source>
        <dbReference type="EMBL" id="CAB4971205.1"/>
    </source>
</evidence>
<dbReference type="EMBL" id="CAFAAT010000007">
    <property type="protein sequence ID" value="CAB4798004.1"/>
    <property type="molecule type" value="Genomic_DNA"/>
</dbReference>
<reference evidence="3" key="1">
    <citation type="submission" date="2020-05" db="EMBL/GenBank/DDBJ databases">
        <authorList>
            <person name="Chiriac C."/>
            <person name="Salcher M."/>
            <person name="Ghai R."/>
            <person name="Kavagutti S V."/>
        </authorList>
    </citation>
    <scope>NUCLEOTIDE SEQUENCE</scope>
</reference>
<proteinExistence type="predicted"/>
<dbReference type="EMBL" id="CAFBOI010000006">
    <property type="protein sequence ID" value="CAB4971205.1"/>
    <property type="molecule type" value="Genomic_DNA"/>
</dbReference>
<sequence length="44" mass="4822">MEFVAGVTFTLGAAFADGINNVKTMANKKRYFKQAPAIYHAQLS</sequence>